<keyword evidence="3" id="KW-1185">Reference proteome</keyword>
<dbReference type="EMBL" id="CATOUU010000424">
    <property type="protein sequence ID" value="CAI9929051.1"/>
    <property type="molecule type" value="Genomic_DNA"/>
</dbReference>
<protein>
    <recommendedName>
        <fullName evidence="4">Thioredoxin domain-containing protein</fullName>
    </recommendedName>
</protein>
<dbReference type="Proteomes" id="UP001642409">
    <property type="component" value="Unassembled WGS sequence"/>
</dbReference>
<comment type="caution">
    <text evidence="1">The sequence shown here is derived from an EMBL/GenBank/DDBJ whole genome shotgun (WGS) entry which is preliminary data.</text>
</comment>
<sequence>MLISLIVKSMQYMEVPTIKGGDLKKLEKGSQLSFAVIFTSKDCRTCEDAIDEMSDVYQELFEVLDIYQISCSKESNVATCEKYGATKFPMLKMFNHRGSTPVPAEYFGKYESDVIESFLHERIRDPFAVAENAHALVDFMLTKALEGFHMFFMTPSKKPAEFLYKLGKQYFGKANIIVQVGLDEEQKKIYEQVNHFVGKFNPDEINAFAAVGGSLHFFPFPIDADEPEQVFQWAQELMEYFQNNAGKQQIADDEDDF</sequence>
<evidence type="ECO:0000313" key="3">
    <source>
        <dbReference type="Proteomes" id="UP001642409"/>
    </source>
</evidence>
<organism evidence="1">
    <name type="scientific">Hexamita inflata</name>
    <dbReference type="NCBI Taxonomy" id="28002"/>
    <lineage>
        <taxon>Eukaryota</taxon>
        <taxon>Metamonada</taxon>
        <taxon>Diplomonadida</taxon>
        <taxon>Hexamitidae</taxon>
        <taxon>Hexamitinae</taxon>
        <taxon>Hexamita</taxon>
    </lineage>
</organism>
<gene>
    <name evidence="1" type="ORF">HINF_LOCUS16696</name>
    <name evidence="2" type="ORF">HINF_LOCUS18980</name>
</gene>
<dbReference type="Gene3D" id="3.40.30.10">
    <property type="entry name" value="Glutaredoxin"/>
    <property type="match status" value="1"/>
</dbReference>
<evidence type="ECO:0000313" key="2">
    <source>
        <dbReference type="EMBL" id="CAL6004635.1"/>
    </source>
</evidence>
<dbReference type="SUPFAM" id="SSF52833">
    <property type="entry name" value="Thioredoxin-like"/>
    <property type="match status" value="1"/>
</dbReference>
<name>A0AA86TUC1_9EUKA</name>
<reference evidence="1" key="1">
    <citation type="submission" date="2023-06" db="EMBL/GenBank/DDBJ databases">
        <authorList>
            <person name="Kurt Z."/>
        </authorList>
    </citation>
    <scope>NUCLEOTIDE SEQUENCE</scope>
</reference>
<dbReference type="InterPro" id="IPR036249">
    <property type="entry name" value="Thioredoxin-like_sf"/>
</dbReference>
<proteinExistence type="predicted"/>
<dbReference type="EMBL" id="CAXDID020000049">
    <property type="protein sequence ID" value="CAL6004635.1"/>
    <property type="molecule type" value="Genomic_DNA"/>
</dbReference>
<evidence type="ECO:0000313" key="1">
    <source>
        <dbReference type="EMBL" id="CAI9929051.1"/>
    </source>
</evidence>
<reference evidence="2 3" key="2">
    <citation type="submission" date="2024-07" db="EMBL/GenBank/DDBJ databases">
        <authorList>
            <person name="Akdeniz Z."/>
        </authorList>
    </citation>
    <scope>NUCLEOTIDE SEQUENCE [LARGE SCALE GENOMIC DNA]</scope>
</reference>
<evidence type="ECO:0008006" key="4">
    <source>
        <dbReference type="Google" id="ProtNLM"/>
    </source>
</evidence>
<dbReference type="AlphaFoldDB" id="A0AA86TUC1"/>
<accession>A0AA86TUC1</accession>